<protein>
    <submittedName>
        <fullName evidence="1">DUF4390 domain-containing protein</fullName>
    </submittedName>
</protein>
<dbReference type="EMBL" id="JALJRB010000009">
    <property type="protein sequence ID" value="MCJ8500945.1"/>
    <property type="molecule type" value="Genomic_DNA"/>
</dbReference>
<keyword evidence="2" id="KW-1185">Reference proteome</keyword>
<dbReference type="Pfam" id="PF14334">
    <property type="entry name" value="DUF4390"/>
    <property type="match status" value="1"/>
</dbReference>
<accession>A0AA41R4T3</accession>
<dbReference type="InterPro" id="IPR025500">
    <property type="entry name" value="DUF4390"/>
</dbReference>
<evidence type="ECO:0000313" key="2">
    <source>
        <dbReference type="Proteomes" id="UP001165427"/>
    </source>
</evidence>
<name>A0AA41R4T3_9BACT</name>
<dbReference type="RefSeq" id="WP_246906833.1">
    <property type="nucleotide sequence ID" value="NZ_JALJRB010000009.1"/>
</dbReference>
<dbReference type="Proteomes" id="UP001165427">
    <property type="component" value="Unassembled WGS sequence"/>
</dbReference>
<comment type="caution">
    <text evidence="1">The sequence shown here is derived from an EMBL/GenBank/DDBJ whole genome shotgun (WGS) entry which is preliminary data.</text>
</comment>
<gene>
    <name evidence="1" type="ORF">MRX98_10210</name>
</gene>
<organism evidence="1 2">
    <name type="scientific">Desulfatitalea alkaliphila</name>
    <dbReference type="NCBI Taxonomy" id="2929485"/>
    <lineage>
        <taxon>Bacteria</taxon>
        <taxon>Pseudomonadati</taxon>
        <taxon>Thermodesulfobacteriota</taxon>
        <taxon>Desulfobacteria</taxon>
        <taxon>Desulfobacterales</taxon>
        <taxon>Desulfosarcinaceae</taxon>
        <taxon>Desulfatitalea</taxon>
    </lineage>
</organism>
<reference evidence="1" key="1">
    <citation type="submission" date="2022-04" db="EMBL/GenBank/DDBJ databases">
        <title>Desulfatitalea alkaliphila sp. nov., a novel anaerobic sulfate-reducing bacterium isolated from terrestrial mud volcano, Taman Peninsula, Russia.</title>
        <authorList>
            <person name="Khomyakova M.A."/>
            <person name="Merkel A.Y."/>
            <person name="Slobodkin A.I."/>
        </authorList>
    </citation>
    <scope>NUCLEOTIDE SEQUENCE</scope>
    <source>
        <strain evidence="1">M08but</strain>
    </source>
</reference>
<dbReference type="AlphaFoldDB" id="A0AA41R4T3"/>
<evidence type="ECO:0000313" key="1">
    <source>
        <dbReference type="EMBL" id="MCJ8500945.1"/>
    </source>
</evidence>
<proteinExistence type="predicted"/>
<sequence length="197" mass="22820">MSPFANNALREAGKRCLAWMIGGLLLVMPVVVHAQDAKLTNIIVTNTRDDLLLYLSVKGAFPPKIAKTIESGVPATFSFYINLYRKRTLWPDAKIAETTLTHTIKYDNLRQEHQVTRSWDHNSPHTIKSFAEAQKLMSEIDSLTIASLDQLEKGERYQIRAKAKLDRLTLPFYLHYVLFFMSLWDFETDWYTVDFIY</sequence>